<evidence type="ECO:0000256" key="3">
    <source>
        <dbReference type="ARBA" id="ARBA00022989"/>
    </source>
</evidence>
<dbReference type="InParanoid" id="A0A668AVN1"/>
<dbReference type="PANTHER" id="PTHR47392:SF1">
    <property type="entry name" value="G-PROTEIN COUPLED RECEPTOR 82-RELATED"/>
    <property type="match status" value="1"/>
</dbReference>
<evidence type="ECO:0000256" key="6">
    <source>
        <dbReference type="SAM" id="Phobius"/>
    </source>
</evidence>
<reference evidence="8" key="1">
    <citation type="submission" date="2019-06" db="EMBL/GenBank/DDBJ databases">
        <authorList>
            <consortium name="Wellcome Sanger Institute Data Sharing"/>
        </authorList>
    </citation>
    <scope>NUCLEOTIDE SEQUENCE [LARGE SCALE GENOMIC DNA]</scope>
</reference>
<name>A0A668AVN1_9TELE</name>
<sequence length="364" mass="40471">PKSYFQFSKFHNTTLFLLPFLYSLLFLTGLPGNAMSLWVFLRCISNKTSTHVYLSNLSLSNLLLSFTTPFLAAYYAQGSVWLQSSFMCQLVLHSVTPLLHINIYIGVTILTWVALSRFATIIQHTHAARQSACTTLLPASFFACLRKASIAYRVCAAVWVLAVGCIVPVTVYYSVKEAARGNEVVADVVCYNPAVEIGGGLSTASCVPAITIFFICFLLVLLSYVTVLRHIRRSSRSTNIATSHSLLGRVIRNILVIQVVLAVCLLPHHVFKPIFISLVLQQLAHPDVFFPILQVKNCLLFLAALRGSTDPVVYFLLDKTFRSHTLSLFGRHSNTCSSSESSSRREPGEKNSNQEQETVRGREE</sequence>
<feature type="transmembrane region" description="Helical" evidence="6">
    <location>
        <begin position="150"/>
        <end position="173"/>
    </location>
</feature>
<proteinExistence type="predicted"/>
<dbReference type="GO" id="GO:0016020">
    <property type="term" value="C:membrane"/>
    <property type="evidence" value="ECO:0007669"/>
    <property type="project" value="UniProtKB-SubCell"/>
</dbReference>
<dbReference type="PANTHER" id="PTHR47392">
    <property type="entry name" value="G-PROTEIN COUPLED RECEPTOR 82-RELATED"/>
    <property type="match status" value="1"/>
</dbReference>
<evidence type="ECO:0000256" key="1">
    <source>
        <dbReference type="ARBA" id="ARBA00004370"/>
    </source>
</evidence>
<dbReference type="GeneTree" id="ENSGT01140000282516"/>
<dbReference type="AlphaFoldDB" id="A0A668AVN1"/>
<evidence type="ECO:0000259" key="7">
    <source>
        <dbReference type="PROSITE" id="PS50262"/>
    </source>
</evidence>
<reference evidence="8" key="2">
    <citation type="submission" date="2025-08" db="UniProtKB">
        <authorList>
            <consortium name="Ensembl"/>
        </authorList>
    </citation>
    <scope>IDENTIFICATION</scope>
</reference>
<feature type="transmembrane region" description="Helical" evidence="6">
    <location>
        <begin position="53"/>
        <end position="75"/>
    </location>
</feature>
<keyword evidence="3 6" id="KW-1133">Transmembrane helix</keyword>
<evidence type="ECO:0000256" key="5">
    <source>
        <dbReference type="SAM" id="MobiDB-lite"/>
    </source>
</evidence>
<feature type="transmembrane region" description="Helical" evidence="6">
    <location>
        <begin position="20"/>
        <end position="41"/>
    </location>
</feature>
<dbReference type="InterPro" id="IPR042804">
    <property type="entry name" value="GPR82"/>
</dbReference>
<dbReference type="PRINTS" id="PR00237">
    <property type="entry name" value="GPCRRHODOPSN"/>
</dbReference>
<evidence type="ECO:0000313" key="9">
    <source>
        <dbReference type="Proteomes" id="UP000472263"/>
    </source>
</evidence>
<dbReference type="Ensembl" id="ENSMMDT00005054852.1">
    <property type="protein sequence ID" value="ENSMMDP00005053809.1"/>
    <property type="gene ID" value="ENSMMDG00005024191.1"/>
</dbReference>
<evidence type="ECO:0000313" key="8">
    <source>
        <dbReference type="Ensembl" id="ENSMMDP00005053809.1"/>
    </source>
</evidence>
<feature type="transmembrane region" description="Helical" evidence="6">
    <location>
        <begin position="95"/>
        <end position="115"/>
    </location>
</feature>
<organism evidence="8 9">
    <name type="scientific">Myripristis murdjan</name>
    <name type="common">pinecone soldierfish</name>
    <dbReference type="NCBI Taxonomy" id="586833"/>
    <lineage>
        <taxon>Eukaryota</taxon>
        <taxon>Metazoa</taxon>
        <taxon>Chordata</taxon>
        <taxon>Craniata</taxon>
        <taxon>Vertebrata</taxon>
        <taxon>Euteleostomi</taxon>
        <taxon>Actinopterygii</taxon>
        <taxon>Neopterygii</taxon>
        <taxon>Teleostei</taxon>
        <taxon>Neoteleostei</taxon>
        <taxon>Acanthomorphata</taxon>
        <taxon>Holocentriformes</taxon>
        <taxon>Holocentridae</taxon>
        <taxon>Myripristis</taxon>
    </lineage>
</organism>
<dbReference type="Pfam" id="PF00001">
    <property type="entry name" value="7tm_1"/>
    <property type="match status" value="1"/>
</dbReference>
<dbReference type="Gene3D" id="1.20.1070.10">
    <property type="entry name" value="Rhodopsin 7-helix transmembrane proteins"/>
    <property type="match status" value="1"/>
</dbReference>
<accession>A0A668AVN1</accession>
<protein>
    <submittedName>
        <fullName evidence="8">G protein-coupled receptor 82</fullName>
    </submittedName>
</protein>
<dbReference type="InterPro" id="IPR000276">
    <property type="entry name" value="GPCR_Rhodpsn"/>
</dbReference>
<feature type="region of interest" description="Disordered" evidence="5">
    <location>
        <begin position="332"/>
        <end position="364"/>
    </location>
</feature>
<keyword evidence="9" id="KW-1185">Reference proteome</keyword>
<dbReference type="SUPFAM" id="SSF81321">
    <property type="entry name" value="Family A G protein-coupled receptor-like"/>
    <property type="match status" value="1"/>
</dbReference>
<dbReference type="PROSITE" id="PS50262">
    <property type="entry name" value="G_PROTEIN_RECEP_F1_2"/>
    <property type="match status" value="1"/>
</dbReference>
<evidence type="ECO:0000256" key="2">
    <source>
        <dbReference type="ARBA" id="ARBA00022692"/>
    </source>
</evidence>
<evidence type="ECO:0000256" key="4">
    <source>
        <dbReference type="ARBA" id="ARBA00023136"/>
    </source>
</evidence>
<reference evidence="8" key="3">
    <citation type="submission" date="2025-09" db="UniProtKB">
        <authorList>
            <consortium name="Ensembl"/>
        </authorList>
    </citation>
    <scope>IDENTIFICATION</scope>
</reference>
<gene>
    <name evidence="8" type="primary">GPR82</name>
</gene>
<keyword evidence="2 6" id="KW-0812">Transmembrane</keyword>
<dbReference type="Proteomes" id="UP000472263">
    <property type="component" value="Chromosome 21"/>
</dbReference>
<dbReference type="GO" id="GO:0004930">
    <property type="term" value="F:G protein-coupled receptor activity"/>
    <property type="evidence" value="ECO:0007669"/>
    <property type="project" value="InterPro"/>
</dbReference>
<dbReference type="InterPro" id="IPR017452">
    <property type="entry name" value="GPCR_Rhodpsn_7TM"/>
</dbReference>
<keyword evidence="4 6" id="KW-0472">Membrane</keyword>
<feature type="transmembrane region" description="Helical" evidence="6">
    <location>
        <begin position="209"/>
        <end position="229"/>
    </location>
</feature>
<feature type="transmembrane region" description="Helical" evidence="6">
    <location>
        <begin position="250"/>
        <end position="271"/>
    </location>
</feature>
<comment type="subcellular location">
    <subcellularLocation>
        <location evidence="1">Membrane</location>
    </subcellularLocation>
</comment>
<feature type="domain" description="G-protein coupled receptors family 1 profile" evidence="7">
    <location>
        <begin position="32"/>
        <end position="314"/>
    </location>
</feature>